<name>A0AAE0LDT1_9CHLO</name>
<evidence type="ECO:0000313" key="1">
    <source>
        <dbReference type="EMBL" id="KAK3281731.1"/>
    </source>
</evidence>
<dbReference type="AlphaFoldDB" id="A0AAE0LDT1"/>
<dbReference type="EMBL" id="LGRX02003725">
    <property type="protein sequence ID" value="KAK3281731.1"/>
    <property type="molecule type" value="Genomic_DNA"/>
</dbReference>
<sequence>MSRVAQGGCNLMVVRVVRAGAGLETPLMQCQSEDNILVAPGGSSYSLGSAPRGASSLARGLHTMRSRTSREQAASELDGLTPVNPRHVCPKSTNKDFWVGAKYRTQRQEILDEMLSRKGPHTERVRGSRSVSRGKQIRTVEMLLEAEQSAERSPSRIQESVPSFSPISLCFVNRGGNRCNEITA</sequence>
<accession>A0AAE0LDT1</accession>
<proteinExistence type="predicted"/>
<keyword evidence="2" id="KW-1185">Reference proteome</keyword>
<gene>
    <name evidence="1" type="ORF">CYMTET_10501</name>
</gene>
<dbReference type="Proteomes" id="UP001190700">
    <property type="component" value="Unassembled WGS sequence"/>
</dbReference>
<organism evidence="1 2">
    <name type="scientific">Cymbomonas tetramitiformis</name>
    <dbReference type="NCBI Taxonomy" id="36881"/>
    <lineage>
        <taxon>Eukaryota</taxon>
        <taxon>Viridiplantae</taxon>
        <taxon>Chlorophyta</taxon>
        <taxon>Pyramimonadophyceae</taxon>
        <taxon>Pyramimonadales</taxon>
        <taxon>Pyramimonadaceae</taxon>
        <taxon>Cymbomonas</taxon>
    </lineage>
</organism>
<reference evidence="1 2" key="1">
    <citation type="journal article" date="2015" name="Genome Biol. Evol.">
        <title>Comparative Genomics of a Bacterivorous Green Alga Reveals Evolutionary Causalities and Consequences of Phago-Mixotrophic Mode of Nutrition.</title>
        <authorList>
            <person name="Burns J.A."/>
            <person name="Paasch A."/>
            <person name="Narechania A."/>
            <person name="Kim E."/>
        </authorList>
    </citation>
    <scope>NUCLEOTIDE SEQUENCE [LARGE SCALE GENOMIC DNA]</scope>
    <source>
        <strain evidence="1 2">PLY_AMNH</strain>
    </source>
</reference>
<comment type="caution">
    <text evidence="1">The sequence shown here is derived from an EMBL/GenBank/DDBJ whole genome shotgun (WGS) entry which is preliminary data.</text>
</comment>
<protein>
    <submittedName>
        <fullName evidence="1">Uncharacterized protein</fullName>
    </submittedName>
</protein>
<evidence type="ECO:0000313" key="2">
    <source>
        <dbReference type="Proteomes" id="UP001190700"/>
    </source>
</evidence>